<comment type="caution">
    <text evidence="13">The sequence shown here is derived from an EMBL/GenBank/DDBJ whole genome shotgun (WGS) entry which is preliminary data.</text>
</comment>
<evidence type="ECO:0000256" key="1">
    <source>
        <dbReference type="ARBA" id="ARBA00004141"/>
    </source>
</evidence>
<evidence type="ECO:0000256" key="4">
    <source>
        <dbReference type="ARBA" id="ARBA00022723"/>
    </source>
</evidence>
<keyword evidence="7" id="KW-0408">Iron</keyword>
<proteinExistence type="predicted"/>
<evidence type="ECO:0000256" key="6">
    <source>
        <dbReference type="ARBA" id="ARBA00023002"/>
    </source>
</evidence>
<evidence type="ECO:0000256" key="7">
    <source>
        <dbReference type="ARBA" id="ARBA00023004"/>
    </source>
</evidence>
<feature type="transmembrane region" description="Helical" evidence="12">
    <location>
        <begin position="265"/>
        <end position="283"/>
    </location>
</feature>
<dbReference type="EMBL" id="BAABCX010000003">
    <property type="protein sequence ID" value="GAA3544072.1"/>
    <property type="molecule type" value="Genomic_DNA"/>
</dbReference>
<evidence type="ECO:0000256" key="3">
    <source>
        <dbReference type="ARBA" id="ARBA00022692"/>
    </source>
</evidence>
<organism evidence="13 14">
    <name type="scientific">Zobellella aerophila</name>
    <dbReference type="NCBI Taxonomy" id="870480"/>
    <lineage>
        <taxon>Bacteria</taxon>
        <taxon>Pseudomonadati</taxon>
        <taxon>Pseudomonadota</taxon>
        <taxon>Gammaproteobacteria</taxon>
        <taxon>Aeromonadales</taxon>
        <taxon>Aeromonadaceae</taxon>
        <taxon>Zobellella</taxon>
    </lineage>
</organism>
<feature type="transmembrane region" description="Helical" evidence="12">
    <location>
        <begin position="104"/>
        <end position="123"/>
    </location>
</feature>
<dbReference type="InterPro" id="IPR003780">
    <property type="entry name" value="COX15/CtaA_fam"/>
</dbReference>
<keyword evidence="9 12" id="KW-0472">Membrane</keyword>
<keyword evidence="4" id="KW-0479">Metal-binding</keyword>
<evidence type="ECO:0000256" key="2">
    <source>
        <dbReference type="ARBA" id="ARBA00022475"/>
    </source>
</evidence>
<evidence type="ECO:0000313" key="13">
    <source>
        <dbReference type="EMBL" id="GAA3544072.1"/>
    </source>
</evidence>
<evidence type="ECO:0000313" key="14">
    <source>
        <dbReference type="Proteomes" id="UP001500795"/>
    </source>
</evidence>
<sequence>MRQLCLLAFMLALLVVGLGAYTRLTDAGLGCPDWPGCYGFHYIPSSADDHSLAAARFPDAPLEVAKARNEMVHRYAAGTLGLLILAMALLSLKPAYRAHRLPAWILLLLVAGQAILGMLTVTLNLLPLVVMGHLLGGFAILSLLFLLYCSSRPAPARGGVAGLAPWYLVAFGALVIQIALGGWTAANYAAMACLELPVCQGDWLAQWQWSAFHPHGVTADNYQYGVLSQEERVSIHVAHRLWAGLTTVLLLALAWQLWRRPGLKGWGLLLLLGVLLQVSLGVANVLLHLPLAVAVAHNGGAAGLLLILVGIGERGWRIGACPAGGALWGPQQHQADKGDIPREAI</sequence>
<feature type="transmembrane region" description="Helical" evidence="12">
    <location>
        <begin position="160"/>
        <end position="180"/>
    </location>
</feature>
<keyword evidence="3 12" id="KW-0812">Transmembrane</keyword>
<comment type="pathway">
    <text evidence="11">Porphyrin-containing compound metabolism.</text>
</comment>
<dbReference type="InterPro" id="IPR050450">
    <property type="entry name" value="COX15/CtaA_HemeA_synthase"/>
</dbReference>
<keyword evidence="14" id="KW-1185">Reference proteome</keyword>
<evidence type="ECO:0000256" key="8">
    <source>
        <dbReference type="ARBA" id="ARBA00023133"/>
    </source>
</evidence>
<accession>A0ABP6W3K0</accession>
<dbReference type="PANTHER" id="PTHR35457:SF1">
    <property type="entry name" value="HEME A SYNTHASE"/>
    <property type="match status" value="1"/>
</dbReference>
<dbReference type="Pfam" id="PF02628">
    <property type="entry name" value="COX15-CtaA"/>
    <property type="match status" value="1"/>
</dbReference>
<evidence type="ECO:0000256" key="9">
    <source>
        <dbReference type="ARBA" id="ARBA00023136"/>
    </source>
</evidence>
<dbReference type="Proteomes" id="UP001500795">
    <property type="component" value="Unassembled WGS sequence"/>
</dbReference>
<feature type="transmembrane region" description="Helical" evidence="12">
    <location>
        <begin position="72"/>
        <end position="92"/>
    </location>
</feature>
<comment type="subcellular location">
    <subcellularLocation>
        <location evidence="1">Membrane</location>
        <topology evidence="1">Multi-pass membrane protein</topology>
    </subcellularLocation>
</comment>
<name>A0ABP6W3K0_9GAMM</name>
<keyword evidence="5 12" id="KW-1133">Transmembrane helix</keyword>
<dbReference type="PANTHER" id="PTHR35457">
    <property type="entry name" value="HEME A SYNTHASE"/>
    <property type="match status" value="1"/>
</dbReference>
<protein>
    <submittedName>
        <fullName evidence="13">COX15/CtaA family protein</fullName>
    </submittedName>
</protein>
<gene>
    <name evidence="13" type="ORF">GCM10022394_25130</name>
</gene>
<feature type="transmembrane region" description="Helical" evidence="12">
    <location>
        <begin position="129"/>
        <end position="148"/>
    </location>
</feature>
<evidence type="ECO:0000256" key="12">
    <source>
        <dbReference type="SAM" id="Phobius"/>
    </source>
</evidence>
<reference evidence="14" key="1">
    <citation type="journal article" date="2019" name="Int. J. Syst. Evol. Microbiol.">
        <title>The Global Catalogue of Microorganisms (GCM) 10K type strain sequencing project: providing services to taxonomists for standard genome sequencing and annotation.</title>
        <authorList>
            <consortium name="The Broad Institute Genomics Platform"/>
            <consortium name="The Broad Institute Genome Sequencing Center for Infectious Disease"/>
            <person name="Wu L."/>
            <person name="Ma J."/>
        </authorList>
    </citation>
    <scope>NUCLEOTIDE SEQUENCE [LARGE SCALE GENOMIC DNA]</scope>
    <source>
        <strain evidence="14">JCM 17110</strain>
    </source>
</reference>
<feature type="transmembrane region" description="Helical" evidence="12">
    <location>
        <begin position="289"/>
        <end position="309"/>
    </location>
</feature>
<dbReference type="RefSeq" id="WP_344958530.1">
    <property type="nucleotide sequence ID" value="NZ_BAABCX010000003.1"/>
</dbReference>
<feature type="transmembrane region" description="Helical" evidence="12">
    <location>
        <begin position="241"/>
        <end position="258"/>
    </location>
</feature>
<evidence type="ECO:0000256" key="10">
    <source>
        <dbReference type="ARBA" id="ARBA00023157"/>
    </source>
</evidence>
<keyword evidence="2" id="KW-1003">Cell membrane</keyword>
<evidence type="ECO:0000256" key="5">
    <source>
        <dbReference type="ARBA" id="ARBA00022989"/>
    </source>
</evidence>
<evidence type="ECO:0000256" key="11">
    <source>
        <dbReference type="ARBA" id="ARBA00023444"/>
    </source>
</evidence>
<keyword evidence="8" id="KW-0350">Heme biosynthesis</keyword>
<keyword evidence="6" id="KW-0560">Oxidoreductase</keyword>
<keyword evidence="10" id="KW-1015">Disulfide bond</keyword>